<dbReference type="Gene3D" id="3.40.50.300">
    <property type="entry name" value="P-loop containing nucleotide triphosphate hydrolases"/>
    <property type="match status" value="2"/>
</dbReference>
<organism evidence="4 5">
    <name type="scientific">Endocarpon pusillum (strain Z07020 / HMAS-L-300199)</name>
    <name type="common">Lichen-forming fungus</name>
    <dbReference type="NCBI Taxonomy" id="1263415"/>
    <lineage>
        <taxon>Eukaryota</taxon>
        <taxon>Fungi</taxon>
        <taxon>Dikarya</taxon>
        <taxon>Ascomycota</taxon>
        <taxon>Pezizomycotina</taxon>
        <taxon>Eurotiomycetes</taxon>
        <taxon>Chaetothyriomycetidae</taxon>
        <taxon>Verrucariales</taxon>
        <taxon>Verrucariaceae</taxon>
        <taxon>Endocarpon</taxon>
    </lineage>
</organism>
<feature type="domain" description="G" evidence="3">
    <location>
        <begin position="10"/>
        <end position="70"/>
    </location>
</feature>
<feature type="region of interest" description="Disordered" evidence="2">
    <location>
        <begin position="251"/>
        <end position="290"/>
    </location>
</feature>
<evidence type="ECO:0000313" key="4">
    <source>
        <dbReference type="EMBL" id="ERF74943.1"/>
    </source>
</evidence>
<dbReference type="Pfam" id="PF01926">
    <property type="entry name" value="MMR_HSR1"/>
    <property type="match status" value="1"/>
</dbReference>
<evidence type="ECO:0000259" key="3">
    <source>
        <dbReference type="Pfam" id="PF01926"/>
    </source>
</evidence>
<feature type="region of interest" description="Disordered" evidence="2">
    <location>
        <begin position="686"/>
        <end position="739"/>
    </location>
</feature>
<sequence length="739" mass="85950">MDREGSDVVIAVMGATGAGKSSYIKRVTGRRDILIGHSLACATEEVQSYRFHYRGINFVLVDTPGFDDNRDSDEIILSKILMWLGASFRKGTRLSGILYLHRIIDPRMQGSALSNMRMFRRLCGPAFYENVVLATTFWCSINPALGAQREKELRDNNEFWGQLVERGSQLVRLDEDEESSRRLLLSLARKNRSVLEAQKQMQAGRSVGDIAASHRVVAEYETEFDQEIEREYNRRSAEILRRENEIREQLRQQSREAEKKRSEAARKVQDEEERQDKRHQARIEQQKREVERQERELEELRWARKQEKLYTLHEDPGCREPPQGNVDSHRCKLRNVEKRRCDGCGCRLHSLYTNYTDYYRTANVKVYTFRDDRGHPGYLIDTPGFDDTTRSDSEVLIDIAFCFNKLYSRGILLNGLIYLHRITDVRMQGSAMKNLTLFKKLCGRHAFSNVMLVTTMWDALPPGRTGDDIGNERLDALANDDKYWGEMERNGSTLARHMGNPKSARVIVNHLIDKKTKVALDIQQQMVDHHLDLNETVAGAYLQQSLVESCKKYENELDEVQRSADLAQEERDMETVEMLRVEEDRYRTKMKSASGDLRKLRISHQALEKGKPEKYRRLIKAIEHERALRAAEKHEFQQRIADVQARVRRRDREICHLTEETHHLAYNLRGKDQELDVMRSQLRSRSYADRKEIHSEEEGPRIRTDSIRRSSVASDHVDPSNPASPHRFPMPLTRTMSSI</sequence>
<dbReference type="CDD" id="cd22249">
    <property type="entry name" value="UDM1_RNF168_RNF169-like"/>
    <property type="match status" value="1"/>
</dbReference>
<feature type="compositionally biased region" description="Basic and acidic residues" evidence="2">
    <location>
        <begin position="686"/>
        <end position="708"/>
    </location>
</feature>
<dbReference type="OMA" id="RMERHYD"/>
<dbReference type="HOGENOM" id="CLU_318351_0_0_1"/>
<protein>
    <recommendedName>
        <fullName evidence="3">G domain-containing protein</fullName>
    </recommendedName>
</protein>
<dbReference type="OrthoDB" id="8954335at2759"/>
<dbReference type="SUPFAM" id="SSF52540">
    <property type="entry name" value="P-loop containing nucleoside triphosphate hydrolases"/>
    <property type="match status" value="2"/>
</dbReference>
<evidence type="ECO:0000256" key="2">
    <source>
        <dbReference type="SAM" id="MobiDB-lite"/>
    </source>
</evidence>
<evidence type="ECO:0000313" key="5">
    <source>
        <dbReference type="Proteomes" id="UP000019373"/>
    </source>
</evidence>
<dbReference type="InterPro" id="IPR006073">
    <property type="entry name" value="GTP-bd"/>
</dbReference>
<feature type="coiled-coil region" evidence="1">
    <location>
        <begin position="543"/>
        <end position="570"/>
    </location>
</feature>
<dbReference type="GO" id="GO:0005525">
    <property type="term" value="F:GTP binding"/>
    <property type="evidence" value="ECO:0007669"/>
    <property type="project" value="InterPro"/>
</dbReference>
<dbReference type="AlphaFoldDB" id="U1GRD9"/>
<proteinExistence type="predicted"/>
<dbReference type="Proteomes" id="UP000019373">
    <property type="component" value="Unassembled WGS sequence"/>
</dbReference>
<reference evidence="5" key="1">
    <citation type="journal article" date="2014" name="BMC Genomics">
        <title>Genome characteristics reveal the impact of lichenization on lichen-forming fungus Endocarpon pusillum Hedwig (Verrucariales, Ascomycota).</title>
        <authorList>
            <person name="Wang Y.-Y."/>
            <person name="Liu B."/>
            <person name="Zhang X.-Y."/>
            <person name="Zhou Q.-M."/>
            <person name="Zhang T."/>
            <person name="Li H."/>
            <person name="Yu Y.-F."/>
            <person name="Zhang X.-L."/>
            <person name="Hao X.-Y."/>
            <person name="Wang M."/>
            <person name="Wang L."/>
            <person name="Wei J.-C."/>
        </authorList>
    </citation>
    <scope>NUCLEOTIDE SEQUENCE [LARGE SCALE GENOMIC DNA]</scope>
    <source>
        <strain evidence="5">Z07020 / HMAS-L-300199</strain>
    </source>
</reference>
<dbReference type="InterPro" id="IPR027417">
    <property type="entry name" value="P-loop_NTPase"/>
</dbReference>
<accession>U1GRD9</accession>
<keyword evidence="5" id="KW-1185">Reference proteome</keyword>
<dbReference type="GeneID" id="19240104"/>
<name>U1GRD9_ENDPU</name>
<evidence type="ECO:0000256" key="1">
    <source>
        <dbReference type="SAM" id="Coils"/>
    </source>
</evidence>
<keyword evidence="1" id="KW-0175">Coiled coil</keyword>
<dbReference type="eggNOG" id="ENOG502SMH7">
    <property type="taxonomic scope" value="Eukaryota"/>
</dbReference>
<dbReference type="EMBL" id="KE720846">
    <property type="protein sequence ID" value="ERF74943.1"/>
    <property type="molecule type" value="Genomic_DNA"/>
</dbReference>
<gene>
    <name evidence="4" type="ORF">EPUS_05151</name>
</gene>
<dbReference type="RefSeq" id="XP_007787718.1">
    <property type="nucleotide sequence ID" value="XM_007789528.1"/>
</dbReference>